<keyword evidence="1" id="KW-1133">Transmembrane helix</keyword>
<evidence type="ECO:0000313" key="2">
    <source>
        <dbReference type="EMBL" id="WOJ96308.1"/>
    </source>
</evidence>
<keyword evidence="1" id="KW-0472">Membrane</keyword>
<name>A0ABZ0IC79_9GAMM</name>
<reference evidence="2 3" key="1">
    <citation type="submission" date="2023-10" db="EMBL/GenBank/DDBJ databases">
        <title>Two novel species belonging to the OM43/NOR5 clade.</title>
        <authorList>
            <person name="Park M."/>
        </authorList>
    </citation>
    <scope>NUCLEOTIDE SEQUENCE [LARGE SCALE GENOMIC DNA]</scope>
    <source>
        <strain evidence="2 3">IMCC45268</strain>
    </source>
</reference>
<organism evidence="2 3">
    <name type="scientific">Congregibacter brevis</name>
    <dbReference type="NCBI Taxonomy" id="3081201"/>
    <lineage>
        <taxon>Bacteria</taxon>
        <taxon>Pseudomonadati</taxon>
        <taxon>Pseudomonadota</taxon>
        <taxon>Gammaproteobacteria</taxon>
        <taxon>Cellvibrionales</taxon>
        <taxon>Halieaceae</taxon>
        <taxon>Congregibacter</taxon>
    </lineage>
</organism>
<sequence>MRLLSRREDKFFERLSIPDEAFRKSLKGIVLVLMMAAAFAPHRLSAMTLEQLREDDMLRTSVTVDSNDGLYQRAPFVLVIEVATARWFSRGTRVEDFRIPGAVVRPVSNFADNSSRRINGETWSIQRWRFRVFPREAGILDIPPLELFASVNTATDGTVEGDLKLDPLQVEIQRPAEADDSAPWIATPDLSIEQSWEGELESYIPGDAITRKRRFVVQDAPAMMLESSKVSDIPGLSIYEAPATVSDQSDRGKLVGTREETLVVTFESPGIYHLPGLEYAWFNTDSKEFETISLPALEVEVVASTPQSTEKDKAFHFSISAPVILATIATLVIIAALWLTRGSTISLKLRAAINARRQRRANYQGYLQALRSQNSALCVQLLYGQLPQTDSTLQLREAVKATDLKRKGATAANGENGIERSLELLLEHAYGGGSLMPDQGAAIELWRALSHPSSGDPYLAELHLNPLSSTL</sequence>
<protein>
    <recommendedName>
        <fullName evidence="4">Oxygen tolerance</fullName>
    </recommendedName>
</protein>
<dbReference type="PANTHER" id="PTHR40940:SF1">
    <property type="entry name" value="PROTEIN BATD"/>
    <property type="match status" value="1"/>
</dbReference>
<dbReference type="PANTHER" id="PTHR40940">
    <property type="entry name" value="PROTEIN BATD-RELATED"/>
    <property type="match status" value="1"/>
</dbReference>
<gene>
    <name evidence="2" type="ORF">R0137_13775</name>
</gene>
<evidence type="ECO:0008006" key="4">
    <source>
        <dbReference type="Google" id="ProtNLM"/>
    </source>
</evidence>
<feature type="transmembrane region" description="Helical" evidence="1">
    <location>
        <begin position="314"/>
        <end position="340"/>
    </location>
</feature>
<accession>A0ABZ0IC79</accession>
<proteinExistence type="predicted"/>
<keyword evidence="3" id="KW-1185">Reference proteome</keyword>
<dbReference type="RefSeq" id="WP_407326989.1">
    <property type="nucleotide sequence ID" value="NZ_CP136865.1"/>
</dbReference>
<dbReference type="InterPro" id="IPR025738">
    <property type="entry name" value="BatD"/>
</dbReference>
<evidence type="ECO:0000256" key="1">
    <source>
        <dbReference type="SAM" id="Phobius"/>
    </source>
</evidence>
<keyword evidence="1" id="KW-0812">Transmembrane</keyword>
<dbReference type="Proteomes" id="UP001626549">
    <property type="component" value="Chromosome"/>
</dbReference>
<dbReference type="EMBL" id="CP136865">
    <property type="protein sequence ID" value="WOJ96308.1"/>
    <property type="molecule type" value="Genomic_DNA"/>
</dbReference>
<evidence type="ECO:0000313" key="3">
    <source>
        <dbReference type="Proteomes" id="UP001626549"/>
    </source>
</evidence>